<dbReference type="RefSeq" id="WP_128556651.1">
    <property type="nucleotide sequence ID" value="NZ_QUAK01000084.1"/>
</dbReference>
<sequence>MTDRTVHEERPVRAAGCVLWRRAPSGEGVELALVHRPKWSDWSFPKGKLKRGESAEAGARREVLEETGMSCVLGAALPTTRYRDAQDRPKTVRYWVAEATSGRFSPNSEVDHLVWASPEEAAHLLTHHRDRALLPAALQAI</sequence>
<dbReference type="EMBL" id="QUAK01000084">
    <property type="protein sequence ID" value="RFU85758.1"/>
    <property type="molecule type" value="Genomic_DNA"/>
</dbReference>
<evidence type="ECO:0000256" key="1">
    <source>
        <dbReference type="ARBA" id="ARBA00005582"/>
    </source>
</evidence>
<dbReference type="PANTHER" id="PTHR21340">
    <property type="entry name" value="DIADENOSINE 5,5-P1,P4-TETRAPHOSPHATE PYROPHOSPHOHYDROLASE MUTT"/>
    <property type="match status" value="1"/>
</dbReference>
<proteinExistence type="inferred from homology"/>
<reference evidence="5 6" key="1">
    <citation type="submission" date="2018-08" db="EMBL/GenBank/DDBJ databases">
        <title>Isolation, diversity and antifungal activity of Actinobacteria from wheat.</title>
        <authorList>
            <person name="Han C."/>
        </authorList>
    </citation>
    <scope>NUCLEOTIDE SEQUENCE [LARGE SCALE GENOMIC DNA]</scope>
    <source>
        <strain evidence="5 6">NEAU-YY421</strain>
    </source>
</reference>
<accession>A0A372M491</accession>
<dbReference type="GO" id="GO:0006754">
    <property type="term" value="P:ATP biosynthetic process"/>
    <property type="evidence" value="ECO:0007669"/>
    <property type="project" value="TreeGrafter"/>
</dbReference>
<dbReference type="Gene3D" id="3.90.79.10">
    <property type="entry name" value="Nucleoside Triphosphate Pyrophosphohydrolase"/>
    <property type="match status" value="1"/>
</dbReference>
<dbReference type="Pfam" id="PF00293">
    <property type="entry name" value="NUDIX"/>
    <property type="match status" value="1"/>
</dbReference>
<dbReference type="PROSITE" id="PS00893">
    <property type="entry name" value="NUDIX_BOX"/>
    <property type="match status" value="1"/>
</dbReference>
<gene>
    <name evidence="5" type="ORF">DY218_15720</name>
</gene>
<dbReference type="InterPro" id="IPR020084">
    <property type="entry name" value="NUDIX_hydrolase_CS"/>
</dbReference>
<keyword evidence="6" id="KW-1185">Reference proteome</keyword>
<evidence type="ECO:0000259" key="4">
    <source>
        <dbReference type="PROSITE" id="PS51462"/>
    </source>
</evidence>
<dbReference type="OrthoDB" id="4287477at2"/>
<name>A0A372M491_9ACTN</name>
<evidence type="ECO:0000313" key="6">
    <source>
        <dbReference type="Proteomes" id="UP000263094"/>
    </source>
</evidence>
<dbReference type="SUPFAM" id="SSF55811">
    <property type="entry name" value="Nudix"/>
    <property type="match status" value="1"/>
</dbReference>
<evidence type="ECO:0000313" key="5">
    <source>
        <dbReference type="EMBL" id="RFU85758.1"/>
    </source>
</evidence>
<dbReference type="InterPro" id="IPR015797">
    <property type="entry name" value="NUDIX_hydrolase-like_dom_sf"/>
</dbReference>
<dbReference type="PROSITE" id="PS51462">
    <property type="entry name" value="NUDIX"/>
    <property type="match status" value="1"/>
</dbReference>
<comment type="similarity">
    <text evidence="1 3">Belongs to the Nudix hydrolase family.</text>
</comment>
<comment type="caution">
    <text evidence="5">The sequence shown here is derived from an EMBL/GenBank/DDBJ whole genome shotgun (WGS) entry which is preliminary data.</text>
</comment>
<feature type="domain" description="Nudix hydrolase" evidence="4">
    <location>
        <begin position="10"/>
        <end position="139"/>
    </location>
</feature>
<dbReference type="CDD" id="cd03673">
    <property type="entry name" value="NUDIX_Ap6A_hydrolase"/>
    <property type="match status" value="1"/>
</dbReference>
<evidence type="ECO:0000256" key="2">
    <source>
        <dbReference type="ARBA" id="ARBA00022801"/>
    </source>
</evidence>
<organism evidence="5 6">
    <name type="scientific">Streptomyces triticagri</name>
    <dbReference type="NCBI Taxonomy" id="2293568"/>
    <lineage>
        <taxon>Bacteria</taxon>
        <taxon>Bacillati</taxon>
        <taxon>Actinomycetota</taxon>
        <taxon>Actinomycetes</taxon>
        <taxon>Kitasatosporales</taxon>
        <taxon>Streptomycetaceae</taxon>
        <taxon>Streptomyces</taxon>
    </lineage>
</organism>
<dbReference type="InterPro" id="IPR020476">
    <property type="entry name" value="Nudix_hydrolase"/>
</dbReference>
<dbReference type="GO" id="GO:0004081">
    <property type="term" value="F:bis(5'-nucleosyl)-tetraphosphatase (asymmetrical) activity"/>
    <property type="evidence" value="ECO:0007669"/>
    <property type="project" value="TreeGrafter"/>
</dbReference>
<evidence type="ECO:0000256" key="3">
    <source>
        <dbReference type="RuleBase" id="RU003476"/>
    </source>
</evidence>
<dbReference type="InterPro" id="IPR051325">
    <property type="entry name" value="Nudix_hydrolase_domain"/>
</dbReference>
<dbReference type="InterPro" id="IPR000086">
    <property type="entry name" value="NUDIX_hydrolase_dom"/>
</dbReference>
<keyword evidence="2 3" id="KW-0378">Hydrolase</keyword>
<dbReference type="PANTHER" id="PTHR21340:SF0">
    <property type="entry name" value="BIS(5'-NUCLEOSYL)-TETRAPHOSPHATASE [ASYMMETRICAL]"/>
    <property type="match status" value="1"/>
</dbReference>
<dbReference type="PRINTS" id="PR00502">
    <property type="entry name" value="NUDIXFAMILY"/>
</dbReference>
<dbReference type="Proteomes" id="UP000263094">
    <property type="component" value="Unassembled WGS sequence"/>
</dbReference>
<protein>
    <submittedName>
        <fullName evidence="5">NUDIX hydrolase</fullName>
    </submittedName>
</protein>
<dbReference type="AlphaFoldDB" id="A0A372M491"/>
<dbReference type="GO" id="GO:0006167">
    <property type="term" value="P:AMP biosynthetic process"/>
    <property type="evidence" value="ECO:0007669"/>
    <property type="project" value="TreeGrafter"/>
</dbReference>